<dbReference type="RefSeq" id="WP_167873144.1">
    <property type="nucleotide sequence ID" value="NZ_CP048852.1"/>
</dbReference>
<gene>
    <name evidence="2" type="ORF">G4P54_15420</name>
</gene>
<dbReference type="PANTHER" id="PTHR39177:SF1">
    <property type="entry name" value="ABC TRANSPORTER PERMEASE YTRC-RELATED"/>
    <property type="match status" value="1"/>
</dbReference>
<dbReference type="PANTHER" id="PTHR39177">
    <property type="entry name" value="ABC TRANSPORTER PERMEASE YTRC-RELATED"/>
    <property type="match status" value="1"/>
</dbReference>
<feature type="transmembrane region" description="Helical" evidence="1">
    <location>
        <begin position="233"/>
        <end position="252"/>
    </location>
</feature>
<dbReference type="AlphaFoldDB" id="A0A6H0WKJ2"/>
<organism evidence="2 3">
    <name type="scientific">Bacillus tequilensis</name>
    <dbReference type="NCBI Taxonomy" id="227866"/>
    <lineage>
        <taxon>Bacteria</taxon>
        <taxon>Bacillati</taxon>
        <taxon>Bacillota</taxon>
        <taxon>Bacilli</taxon>
        <taxon>Bacillales</taxon>
        <taxon>Bacillaceae</taxon>
        <taxon>Bacillus</taxon>
    </lineage>
</organism>
<protein>
    <submittedName>
        <fullName evidence="2">ABC transporter permease YtrD</fullName>
    </submittedName>
</protein>
<sequence length="325" mass="36230">MPDYGLLYKEWRQNKALLVIIILVSILGNPLSIFNMYLTYQGCVTGKENWVGPCVFSVDYLNGTFISFFWILGVVLAVSQLGIERSKGLFDFTLSLPYTRGQIFNAKFMLGGMVIVVPQLIGYVLSLLLIMLLKPDQAVYYHHYSLGMIIVSLLAYSLIMAGGALTGHIFAQLLVSFTVAISPFLLIGLPALNLEILFGGSIELIHGPVSKWAQYLIPITFVDSKWVENSPQYLVSPAIMTFIFYIIGYISFVKLSNERNGFFFLWKPLDRPVQIIVIIIGIMGFGYFGFSASESFSGYLIGMAAGAVIGFLISYFAIYKKTKLL</sequence>
<keyword evidence="3" id="KW-1185">Reference proteome</keyword>
<dbReference type="Proteomes" id="UP000501914">
    <property type="component" value="Chromosome"/>
</dbReference>
<dbReference type="KEGG" id="bteq:G4P54_15420"/>
<dbReference type="EMBL" id="CP048852">
    <property type="protein sequence ID" value="QIW81092.1"/>
    <property type="molecule type" value="Genomic_DNA"/>
</dbReference>
<dbReference type="InterPro" id="IPR023264">
    <property type="entry name" value="ABC_transptr_acetoin_YtrC/YtrD"/>
</dbReference>
<feature type="transmembrane region" description="Helical" evidence="1">
    <location>
        <begin position="104"/>
        <end position="132"/>
    </location>
</feature>
<evidence type="ECO:0000313" key="3">
    <source>
        <dbReference type="Proteomes" id="UP000501914"/>
    </source>
</evidence>
<keyword evidence="1" id="KW-0812">Transmembrane</keyword>
<proteinExistence type="predicted"/>
<reference evidence="2 3" key="1">
    <citation type="submission" date="2020-02" db="EMBL/GenBank/DDBJ databases">
        <title>Genome sequencing, annotation and comparative genomic analysis of Bacillus tequilensis EA-CB0015, an effective biological control agent against Pseudocercospora fijiensis in banana plants.</title>
        <authorList>
            <person name="Cuellar-Gaviria T.Z."/>
            <person name="Ju K.-S."/>
            <person name="Villegas-Escobar V."/>
        </authorList>
    </citation>
    <scope>NUCLEOTIDE SEQUENCE [LARGE SCALE GENOMIC DNA]</scope>
    <source>
        <strain evidence="2 3">EA-CB0015</strain>
    </source>
</reference>
<dbReference type="PRINTS" id="PR02026">
    <property type="entry name" value="YTRCYTRDABC"/>
</dbReference>
<feature type="transmembrane region" description="Helical" evidence="1">
    <location>
        <begin position="296"/>
        <end position="318"/>
    </location>
</feature>
<accession>A0A6H0WKJ2</accession>
<evidence type="ECO:0000313" key="2">
    <source>
        <dbReference type="EMBL" id="QIW81092.1"/>
    </source>
</evidence>
<keyword evidence="1" id="KW-0472">Membrane</keyword>
<feature type="transmembrane region" description="Helical" evidence="1">
    <location>
        <begin position="173"/>
        <end position="192"/>
    </location>
</feature>
<feature type="transmembrane region" description="Helical" evidence="1">
    <location>
        <begin position="273"/>
        <end position="290"/>
    </location>
</feature>
<name>A0A6H0WKJ2_9BACI</name>
<dbReference type="InterPro" id="IPR053046">
    <property type="entry name" value="ABC-5_transporter"/>
</dbReference>
<feature type="transmembrane region" description="Helical" evidence="1">
    <location>
        <begin position="16"/>
        <end position="40"/>
    </location>
</feature>
<feature type="transmembrane region" description="Helical" evidence="1">
    <location>
        <begin position="60"/>
        <end position="83"/>
    </location>
</feature>
<feature type="transmembrane region" description="Helical" evidence="1">
    <location>
        <begin position="144"/>
        <end position="166"/>
    </location>
</feature>
<keyword evidence="1" id="KW-1133">Transmembrane helix</keyword>
<evidence type="ECO:0000256" key="1">
    <source>
        <dbReference type="SAM" id="Phobius"/>
    </source>
</evidence>